<keyword evidence="2" id="KW-1185">Reference proteome</keyword>
<proteinExistence type="predicted"/>
<organism evidence="1 2">
    <name type="scientific">Terrabacter terrae</name>
    <dbReference type="NCBI Taxonomy" id="318434"/>
    <lineage>
        <taxon>Bacteria</taxon>
        <taxon>Bacillati</taxon>
        <taxon>Actinomycetota</taxon>
        <taxon>Actinomycetes</taxon>
        <taxon>Micrococcales</taxon>
        <taxon>Intrasporangiaceae</taxon>
        <taxon>Terrabacter</taxon>
    </lineage>
</organism>
<comment type="caution">
    <text evidence="1">The sequence shown here is derived from an EMBL/GenBank/DDBJ whole genome shotgun (WGS) entry which is preliminary data.</text>
</comment>
<evidence type="ECO:0000313" key="1">
    <source>
        <dbReference type="EMBL" id="GAA2019157.1"/>
    </source>
</evidence>
<dbReference type="RefSeq" id="WP_343986716.1">
    <property type="nucleotide sequence ID" value="NZ_BAAANB010000001.1"/>
</dbReference>
<evidence type="ECO:0000313" key="2">
    <source>
        <dbReference type="Proteomes" id="UP001501285"/>
    </source>
</evidence>
<protein>
    <submittedName>
        <fullName evidence="1">Uncharacterized protein</fullName>
    </submittedName>
</protein>
<accession>A0ABP5F8S1</accession>
<name>A0ABP5F8S1_9MICO</name>
<gene>
    <name evidence="1" type="ORF">GCM10009740_04050</name>
</gene>
<dbReference type="Proteomes" id="UP001501285">
    <property type="component" value="Unassembled WGS sequence"/>
</dbReference>
<sequence length="65" mass="7748">MTLTSPGAGIRELIRELVELQDRINELRDAEQNRWVTPVERHRELVRLSHREGEVIAALRRHRLR</sequence>
<dbReference type="EMBL" id="BAAANB010000001">
    <property type="protein sequence ID" value="GAA2019157.1"/>
    <property type="molecule type" value="Genomic_DNA"/>
</dbReference>
<reference evidence="2" key="1">
    <citation type="journal article" date="2019" name="Int. J. Syst. Evol. Microbiol.">
        <title>The Global Catalogue of Microorganisms (GCM) 10K type strain sequencing project: providing services to taxonomists for standard genome sequencing and annotation.</title>
        <authorList>
            <consortium name="The Broad Institute Genomics Platform"/>
            <consortium name="The Broad Institute Genome Sequencing Center for Infectious Disease"/>
            <person name="Wu L."/>
            <person name="Ma J."/>
        </authorList>
    </citation>
    <scope>NUCLEOTIDE SEQUENCE [LARGE SCALE GENOMIC DNA]</scope>
    <source>
        <strain evidence="2">JCM 14283</strain>
    </source>
</reference>